<keyword evidence="13" id="KW-1185">Reference proteome</keyword>
<evidence type="ECO:0000256" key="4">
    <source>
        <dbReference type="ARBA" id="ARBA00022679"/>
    </source>
</evidence>
<evidence type="ECO:0000256" key="2">
    <source>
        <dbReference type="ARBA" id="ARBA00012438"/>
    </source>
</evidence>
<comment type="caution">
    <text evidence="12">The sequence shown here is derived from an EMBL/GenBank/DDBJ whole genome shotgun (WGS) entry which is preliminary data.</text>
</comment>
<dbReference type="CDD" id="cd00130">
    <property type="entry name" value="PAS"/>
    <property type="match status" value="1"/>
</dbReference>
<keyword evidence="3" id="KW-0597">Phosphoprotein</keyword>
<comment type="catalytic activity">
    <reaction evidence="1">
        <text>ATP + protein L-histidine = ADP + protein N-phospho-L-histidine.</text>
        <dbReference type="EC" id="2.7.13.3"/>
    </reaction>
</comment>
<dbReference type="InterPro" id="IPR003661">
    <property type="entry name" value="HisK_dim/P_dom"/>
</dbReference>
<reference evidence="12 13" key="1">
    <citation type="journal article" date="2024" name="Chem. Sci.">
        <title>Discovery of megapolipeptins by genome mining of a Burkholderiales bacteria collection.</title>
        <authorList>
            <person name="Paulo B.S."/>
            <person name="Recchia M.J.J."/>
            <person name="Lee S."/>
            <person name="Fergusson C.H."/>
            <person name="Romanowski S.B."/>
            <person name="Hernandez A."/>
            <person name="Krull N."/>
            <person name="Liu D.Y."/>
            <person name="Cavanagh H."/>
            <person name="Bos A."/>
            <person name="Gray C.A."/>
            <person name="Murphy B.T."/>
            <person name="Linington R.G."/>
            <person name="Eustaquio A.S."/>
        </authorList>
    </citation>
    <scope>NUCLEOTIDE SEQUENCE [LARGE SCALE GENOMIC DNA]</scope>
    <source>
        <strain evidence="12 13">RL17-379-BIB-C</strain>
    </source>
</reference>
<evidence type="ECO:0000256" key="5">
    <source>
        <dbReference type="ARBA" id="ARBA00022741"/>
    </source>
</evidence>
<feature type="domain" description="PAS" evidence="11">
    <location>
        <begin position="123"/>
        <end position="175"/>
    </location>
</feature>
<name>A0ABW9CA41_9BURK</name>
<protein>
    <recommendedName>
        <fullName evidence="2">histidine kinase</fullName>
        <ecNumber evidence="2">2.7.13.3</ecNumber>
    </recommendedName>
</protein>
<feature type="domain" description="Histidine kinase" evidence="10">
    <location>
        <begin position="266"/>
        <end position="482"/>
    </location>
</feature>
<keyword evidence="6" id="KW-0418">Kinase</keyword>
<dbReference type="PANTHER" id="PTHR43065">
    <property type="entry name" value="SENSOR HISTIDINE KINASE"/>
    <property type="match status" value="1"/>
</dbReference>
<dbReference type="PRINTS" id="PR00344">
    <property type="entry name" value="BCTRLSENSOR"/>
</dbReference>
<evidence type="ECO:0000256" key="1">
    <source>
        <dbReference type="ARBA" id="ARBA00000085"/>
    </source>
</evidence>
<keyword evidence="9" id="KW-1133">Transmembrane helix</keyword>
<dbReference type="Pfam" id="PF02518">
    <property type="entry name" value="HATPase_c"/>
    <property type="match status" value="1"/>
</dbReference>
<evidence type="ECO:0000256" key="7">
    <source>
        <dbReference type="ARBA" id="ARBA00022840"/>
    </source>
</evidence>
<evidence type="ECO:0000313" key="12">
    <source>
        <dbReference type="EMBL" id="MFM0448408.1"/>
    </source>
</evidence>
<dbReference type="SUPFAM" id="SSF47384">
    <property type="entry name" value="Homodimeric domain of signal transducing histidine kinase"/>
    <property type="match status" value="1"/>
</dbReference>
<dbReference type="SUPFAM" id="SSF55785">
    <property type="entry name" value="PYP-like sensor domain (PAS domain)"/>
    <property type="match status" value="1"/>
</dbReference>
<dbReference type="InterPro" id="IPR000014">
    <property type="entry name" value="PAS"/>
</dbReference>
<dbReference type="Pfam" id="PF13426">
    <property type="entry name" value="PAS_9"/>
    <property type="match status" value="1"/>
</dbReference>
<dbReference type="NCBIfam" id="TIGR00229">
    <property type="entry name" value="sensory_box"/>
    <property type="match status" value="1"/>
</dbReference>
<dbReference type="Gene3D" id="1.10.287.130">
    <property type="match status" value="1"/>
</dbReference>
<dbReference type="SUPFAM" id="SSF55874">
    <property type="entry name" value="ATPase domain of HSP90 chaperone/DNA topoisomerase II/histidine kinase"/>
    <property type="match status" value="1"/>
</dbReference>
<dbReference type="SMART" id="SM00387">
    <property type="entry name" value="HATPase_c"/>
    <property type="match status" value="1"/>
</dbReference>
<sequence>MTIFYAIVVAVMLIAFLTFQHLRRTHVRRVSEKPDVGLPLDIGYSRRTDESHAFAAQGDTKSAGGPAKHATAGELASAGSVWASTRLAGSAHFFMRSAGRLRRTTARNGPPESPEEFRADCAHDEQFRGTLELLPFAILMTNQQGRIVLANAVAEKLFGYSQDELIGAALDMLVPALLAQFDGARLADISSRPLVRAIGGARDAVARRKDSTEFPAEITANPVMSESGPHTLTVVVDRTEHYELQRNLQQLAHLTRVSALGELAGSLAHELNQPLTAILSNAQAAQRFMATQPINVTEVREILHDLVEDNHRASEVIRKIRTLVKKGELEAAPLSIESVIEDVALLVHSDAVVRGIQVLLDIAPDLPPARGDRVQLQQVVLNLLLNAFDALESRPSPGRVVTVEAKLDGKDMICVAVRDNGSGVPRNTFDKLFMPFFTSKREGLGLGLSISRSIVDTHGGRIWAQNNQDRGASFCFTLPAEATAERNFPRGQP</sequence>
<dbReference type="InterPro" id="IPR004358">
    <property type="entry name" value="Sig_transdc_His_kin-like_C"/>
</dbReference>
<dbReference type="InterPro" id="IPR003594">
    <property type="entry name" value="HATPase_dom"/>
</dbReference>
<evidence type="ECO:0000313" key="13">
    <source>
        <dbReference type="Proteomes" id="UP001629288"/>
    </source>
</evidence>
<keyword evidence="5" id="KW-0547">Nucleotide-binding</keyword>
<evidence type="ECO:0000256" key="9">
    <source>
        <dbReference type="SAM" id="Phobius"/>
    </source>
</evidence>
<dbReference type="InterPro" id="IPR036097">
    <property type="entry name" value="HisK_dim/P_sf"/>
</dbReference>
<dbReference type="InterPro" id="IPR036890">
    <property type="entry name" value="HATPase_C_sf"/>
</dbReference>
<dbReference type="InterPro" id="IPR005467">
    <property type="entry name" value="His_kinase_dom"/>
</dbReference>
<evidence type="ECO:0000256" key="3">
    <source>
        <dbReference type="ARBA" id="ARBA00022553"/>
    </source>
</evidence>
<dbReference type="PROSITE" id="PS50112">
    <property type="entry name" value="PAS"/>
    <property type="match status" value="1"/>
</dbReference>
<dbReference type="EC" id="2.7.13.3" evidence="2"/>
<dbReference type="Gene3D" id="3.30.565.10">
    <property type="entry name" value="Histidine kinase-like ATPase, C-terminal domain"/>
    <property type="match status" value="1"/>
</dbReference>
<dbReference type="GO" id="GO:0005524">
    <property type="term" value="F:ATP binding"/>
    <property type="evidence" value="ECO:0007669"/>
    <property type="project" value="UniProtKB-KW"/>
</dbReference>
<dbReference type="CDD" id="cd00082">
    <property type="entry name" value="HisKA"/>
    <property type="match status" value="1"/>
</dbReference>
<dbReference type="PANTHER" id="PTHR43065:SF10">
    <property type="entry name" value="PEROXIDE STRESS-ACTIVATED HISTIDINE KINASE MAK3"/>
    <property type="match status" value="1"/>
</dbReference>
<accession>A0ABW9CA41</accession>
<dbReference type="Proteomes" id="UP001629288">
    <property type="component" value="Unassembled WGS sequence"/>
</dbReference>
<dbReference type="InterPro" id="IPR035965">
    <property type="entry name" value="PAS-like_dom_sf"/>
</dbReference>
<keyword evidence="7 12" id="KW-0067">ATP-binding</keyword>
<evidence type="ECO:0000259" key="11">
    <source>
        <dbReference type="PROSITE" id="PS50112"/>
    </source>
</evidence>
<keyword evidence="9" id="KW-0472">Membrane</keyword>
<keyword evidence="4" id="KW-0808">Transferase</keyword>
<evidence type="ECO:0000256" key="8">
    <source>
        <dbReference type="ARBA" id="ARBA00023012"/>
    </source>
</evidence>
<proteinExistence type="predicted"/>
<dbReference type="EMBL" id="JAQQDH010000020">
    <property type="protein sequence ID" value="MFM0448408.1"/>
    <property type="molecule type" value="Genomic_DNA"/>
</dbReference>
<dbReference type="RefSeq" id="WP_408131703.1">
    <property type="nucleotide sequence ID" value="NZ_JAQQDH010000020.1"/>
</dbReference>
<dbReference type="SMART" id="SM00091">
    <property type="entry name" value="PAS"/>
    <property type="match status" value="1"/>
</dbReference>
<organism evidence="12 13">
    <name type="scientific">Paraburkholderia strydomiana</name>
    <dbReference type="NCBI Taxonomy" id="1245417"/>
    <lineage>
        <taxon>Bacteria</taxon>
        <taxon>Pseudomonadati</taxon>
        <taxon>Pseudomonadota</taxon>
        <taxon>Betaproteobacteria</taxon>
        <taxon>Burkholderiales</taxon>
        <taxon>Burkholderiaceae</taxon>
        <taxon>Paraburkholderia</taxon>
    </lineage>
</organism>
<gene>
    <name evidence="12" type="ORF">PQR00_32965</name>
</gene>
<keyword evidence="8" id="KW-0902">Two-component regulatory system</keyword>
<dbReference type="PROSITE" id="PS50109">
    <property type="entry name" value="HIS_KIN"/>
    <property type="match status" value="1"/>
</dbReference>
<evidence type="ECO:0000256" key="6">
    <source>
        <dbReference type="ARBA" id="ARBA00022777"/>
    </source>
</evidence>
<dbReference type="SMART" id="SM00388">
    <property type="entry name" value="HisKA"/>
    <property type="match status" value="1"/>
</dbReference>
<feature type="transmembrane region" description="Helical" evidence="9">
    <location>
        <begin position="6"/>
        <end position="22"/>
    </location>
</feature>
<dbReference type="Gene3D" id="3.30.450.20">
    <property type="entry name" value="PAS domain"/>
    <property type="match status" value="1"/>
</dbReference>
<evidence type="ECO:0000259" key="10">
    <source>
        <dbReference type="PROSITE" id="PS50109"/>
    </source>
</evidence>
<keyword evidence="9" id="KW-0812">Transmembrane</keyword>
<dbReference type="Pfam" id="PF00512">
    <property type="entry name" value="HisKA"/>
    <property type="match status" value="1"/>
</dbReference>